<dbReference type="EMBL" id="JAPFFF010000037">
    <property type="protein sequence ID" value="KAK8842574.1"/>
    <property type="molecule type" value="Genomic_DNA"/>
</dbReference>
<accession>A0ABR2H8N0</accession>
<name>A0ABR2H8N0_9EUKA</name>
<keyword evidence="1" id="KW-1133">Transmembrane helix</keyword>
<comment type="caution">
    <text evidence="2">The sequence shown here is derived from an EMBL/GenBank/DDBJ whole genome shotgun (WGS) entry which is preliminary data.</text>
</comment>
<feature type="transmembrane region" description="Helical" evidence="1">
    <location>
        <begin position="233"/>
        <end position="251"/>
    </location>
</feature>
<feature type="transmembrane region" description="Helical" evidence="1">
    <location>
        <begin position="38"/>
        <end position="57"/>
    </location>
</feature>
<feature type="transmembrane region" description="Helical" evidence="1">
    <location>
        <begin position="390"/>
        <end position="410"/>
    </location>
</feature>
<protein>
    <recommendedName>
        <fullName evidence="4">Intimal thickness related receptor IRP domain-containing protein</fullName>
    </recommendedName>
</protein>
<evidence type="ECO:0000313" key="3">
    <source>
        <dbReference type="Proteomes" id="UP001470230"/>
    </source>
</evidence>
<feature type="transmembrane region" description="Helical" evidence="1">
    <location>
        <begin position="360"/>
        <end position="378"/>
    </location>
</feature>
<reference evidence="2 3" key="1">
    <citation type="submission" date="2024-04" db="EMBL/GenBank/DDBJ databases">
        <title>Tritrichomonas musculus Genome.</title>
        <authorList>
            <person name="Alves-Ferreira E."/>
            <person name="Grigg M."/>
            <person name="Lorenzi H."/>
            <person name="Galac M."/>
        </authorList>
    </citation>
    <scope>NUCLEOTIDE SEQUENCE [LARGE SCALE GENOMIC DNA]</scope>
    <source>
        <strain evidence="2 3">EAF2021</strain>
    </source>
</reference>
<keyword evidence="3" id="KW-1185">Reference proteome</keyword>
<proteinExistence type="predicted"/>
<feature type="transmembrane region" description="Helical" evidence="1">
    <location>
        <begin position="257"/>
        <end position="277"/>
    </location>
</feature>
<evidence type="ECO:0000313" key="2">
    <source>
        <dbReference type="EMBL" id="KAK8842574.1"/>
    </source>
</evidence>
<dbReference type="Proteomes" id="UP001470230">
    <property type="component" value="Unassembled WGS sequence"/>
</dbReference>
<organism evidence="2 3">
    <name type="scientific">Tritrichomonas musculus</name>
    <dbReference type="NCBI Taxonomy" id="1915356"/>
    <lineage>
        <taxon>Eukaryota</taxon>
        <taxon>Metamonada</taxon>
        <taxon>Parabasalia</taxon>
        <taxon>Tritrichomonadida</taxon>
        <taxon>Tritrichomonadidae</taxon>
        <taxon>Tritrichomonas</taxon>
    </lineage>
</organism>
<keyword evidence="1" id="KW-0472">Membrane</keyword>
<gene>
    <name evidence="2" type="ORF">M9Y10_025432</name>
</gene>
<sequence>MKLKSGNESENLQPVSINITDSKYTPLCFIDSANFREIMVEIIPILFFAIVFLLFSFRQSLIPFEYIDETFVDHNETKNKLDIDFSIYNLSTLHKFLKIKFYAAQSNELNNSFSSDDPKKLNISIRYVFQKNYEVIDSNTSLYEEVFFVFNNSNISQPLHLFQHVVDLFDYINIHLYMNGNFLPFDKFMFKYTCINSATDFYFDQTLLSGSLLCLILLLFFSPKKLTDKKLKVNLIFMILTAIFLGIPQLRENRYKLFSAFSALLRYFLLSQIYMIYTGYQSNFVYLIFFIFTAAISNFEYKSFEKRYEITFLPIKQQNIILNEERYMMICTFIYAIVLLSLIAFVSIKEKEVPTQRFRYLLTASLLVIISSFYYQIISVYNLQIIQTSVIMVAHFIIFFTIGGLSFILFGPVCTNEYRSVDDYDTNLAVDPISDDE</sequence>
<feature type="transmembrane region" description="Helical" evidence="1">
    <location>
        <begin position="201"/>
        <end position="221"/>
    </location>
</feature>
<feature type="transmembrane region" description="Helical" evidence="1">
    <location>
        <begin position="284"/>
        <end position="301"/>
    </location>
</feature>
<keyword evidence="1" id="KW-0812">Transmembrane</keyword>
<feature type="transmembrane region" description="Helical" evidence="1">
    <location>
        <begin position="327"/>
        <end position="348"/>
    </location>
</feature>
<evidence type="ECO:0000256" key="1">
    <source>
        <dbReference type="SAM" id="Phobius"/>
    </source>
</evidence>
<evidence type="ECO:0008006" key="4">
    <source>
        <dbReference type="Google" id="ProtNLM"/>
    </source>
</evidence>